<dbReference type="Proteomes" id="UP000177230">
    <property type="component" value="Unassembled WGS sequence"/>
</dbReference>
<name>A0A1F5R224_9BACT</name>
<reference evidence="4 5" key="1">
    <citation type="journal article" date="2016" name="Nat. Commun.">
        <title>Thousands of microbial genomes shed light on interconnected biogeochemical processes in an aquifer system.</title>
        <authorList>
            <person name="Anantharaman K."/>
            <person name="Brown C.T."/>
            <person name="Hug L.A."/>
            <person name="Sharon I."/>
            <person name="Castelle C.J."/>
            <person name="Probst A.J."/>
            <person name="Thomas B.C."/>
            <person name="Singh A."/>
            <person name="Wilkins M.J."/>
            <person name="Karaoz U."/>
            <person name="Brodie E.L."/>
            <person name="Williams K.H."/>
            <person name="Hubbard S.S."/>
            <person name="Banfield J.F."/>
        </authorList>
    </citation>
    <scope>NUCLEOTIDE SEQUENCE [LARGE SCALE GENOMIC DNA]</scope>
</reference>
<proteinExistence type="predicted"/>
<dbReference type="EMBL" id="MFFM01000049">
    <property type="protein sequence ID" value="OGF08093.1"/>
    <property type="molecule type" value="Genomic_DNA"/>
</dbReference>
<sequence length="818" mass="87515">MKKIALILLILPAVCCSVTKADELHRLGLIWKDPRVTAPGHEIKVAGSKGTLPSSVDHSADMPPVGNQGGQGSCTAWATAYYHKSYQEWVEHNWSLADSNHLFSPSFVYNQINGGADNGSWFGDAFQVLCDMGSSSILLKPYNDGECTSWPSETAYDSAIPYRCNEWFWFDLSDDLGIEGVKQCLAEGNNVVIGLLVYANYDNISSYNNIFCVADLSGDIRGGHANCIAGYDDSLVTNDGRGAFRVVNSWGPSWGDGGYYWMSYQAATDSRTSYQAAFYSSDRIGYQPRLKMRARINHGNRGSVQIRAGVGPALSPDWSRQFYINTQDGYTFGGGDNPFPGNNIVLDLTEGVSYLDSTEGNNIYLQCRDVQIDGISGTVEYLGAESLDWGVANSSLETPNAIADDYDHHYTNVSLHYRDFGISADPAETTLSQGDSACFRVRLEPVNGFALPVCMSAQVTPLPSSGSISVEFDRDVLVPLDSCSVKVVSSTDASPGRYQVTVSGIDSLDTLTRNADLGLWVLGSGDALCIGSSSGMLNLARTRWGQVDSLSLMPPVIGGNYQALILENGLTMADSSRVSSFIGSGGLALSVGKSVYNLSGGSNLLPVSRWLGATGYAFYTGAGINVISDYQNPFGVASIDHGDTLGILAAVNGRLSGLQPAAVPLAHLGTVTSAIAAVYNTYGSGQSLWITAGAGFSQPVDSLITGFFGNPALGISNDENPLRSGASLKPGLSAYPSPFRQKSTFSLSLPGKSPVTLRIYDICGRMVKTVFEGEKPGGRHNFVWDGRDQAGKRAAAGVYFIKAETGYGKMLEKIISIR</sequence>
<feature type="signal peptide" evidence="1">
    <location>
        <begin position="1"/>
        <end position="21"/>
    </location>
</feature>
<feature type="domain" description="FlgD/Vpr Ig-like" evidence="3">
    <location>
        <begin position="742"/>
        <end position="806"/>
    </location>
</feature>
<protein>
    <recommendedName>
        <fullName evidence="6">Peptidase C1A papain C-terminal domain-containing protein</fullName>
    </recommendedName>
</protein>
<dbReference type="GO" id="GO:0006508">
    <property type="term" value="P:proteolysis"/>
    <property type="evidence" value="ECO:0007669"/>
    <property type="project" value="InterPro"/>
</dbReference>
<dbReference type="AlphaFoldDB" id="A0A1F5R224"/>
<feature type="chain" id="PRO_5009520600" description="Peptidase C1A papain C-terminal domain-containing protein" evidence="1">
    <location>
        <begin position="22"/>
        <end position="818"/>
    </location>
</feature>
<dbReference type="Gene3D" id="2.60.40.4070">
    <property type="match status" value="1"/>
</dbReference>
<accession>A0A1F5R224</accession>
<dbReference type="NCBIfam" id="TIGR04183">
    <property type="entry name" value="Por_Secre_tail"/>
    <property type="match status" value="1"/>
</dbReference>
<dbReference type="InterPro" id="IPR000668">
    <property type="entry name" value="Peptidase_C1A_C"/>
</dbReference>
<dbReference type="Pfam" id="PF13860">
    <property type="entry name" value="FlgD_ig"/>
    <property type="match status" value="1"/>
</dbReference>
<organism evidence="4 5">
    <name type="scientific">Candidatus Edwardsbacteria bacterium GWF2_54_11</name>
    <dbReference type="NCBI Taxonomy" id="1817851"/>
    <lineage>
        <taxon>Bacteria</taxon>
        <taxon>Candidatus Edwardsiibacteriota</taxon>
    </lineage>
</organism>
<evidence type="ECO:0000313" key="5">
    <source>
        <dbReference type="Proteomes" id="UP000177230"/>
    </source>
</evidence>
<evidence type="ECO:0000256" key="1">
    <source>
        <dbReference type="SAM" id="SignalP"/>
    </source>
</evidence>
<evidence type="ECO:0000259" key="2">
    <source>
        <dbReference type="Pfam" id="PF00112"/>
    </source>
</evidence>
<comment type="caution">
    <text evidence="4">The sequence shown here is derived from an EMBL/GenBank/DDBJ whole genome shotgun (WGS) entry which is preliminary data.</text>
</comment>
<dbReference type="CDD" id="cd02619">
    <property type="entry name" value="Peptidase_C1"/>
    <property type="match status" value="1"/>
</dbReference>
<dbReference type="InterPro" id="IPR025965">
    <property type="entry name" value="FlgD/Vpr_Ig-like"/>
</dbReference>
<dbReference type="SUPFAM" id="SSF54001">
    <property type="entry name" value="Cysteine proteinases"/>
    <property type="match status" value="1"/>
</dbReference>
<dbReference type="InterPro" id="IPR026444">
    <property type="entry name" value="Secre_tail"/>
</dbReference>
<dbReference type="Pfam" id="PF00112">
    <property type="entry name" value="Peptidase_C1"/>
    <property type="match status" value="1"/>
</dbReference>
<evidence type="ECO:0000313" key="4">
    <source>
        <dbReference type="EMBL" id="OGF08093.1"/>
    </source>
</evidence>
<evidence type="ECO:0000259" key="3">
    <source>
        <dbReference type="Pfam" id="PF13860"/>
    </source>
</evidence>
<feature type="domain" description="Peptidase C1A papain C-terminal" evidence="2">
    <location>
        <begin position="53"/>
        <end position="267"/>
    </location>
</feature>
<dbReference type="InterPro" id="IPR038765">
    <property type="entry name" value="Papain-like_cys_pep_sf"/>
</dbReference>
<dbReference type="Gene3D" id="3.90.70.10">
    <property type="entry name" value="Cysteine proteinases"/>
    <property type="match status" value="1"/>
</dbReference>
<evidence type="ECO:0008006" key="6">
    <source>
        <dbReference type="Google" id="ProtNLM"/>
    </source>
</evidence>
<keyword evidence="1" id="KW-0732">Signal</keyword>
<gene>
    <name evidence="4" type="ORF">A2024_05030</name>
</gene>
<dbReference type="GO" id="GO:0008234">
    <property type="term" value="F:cysteine-type peptidase activity"/>
    <property type="evidence" value="ECO:0007669"/>
    <property type="project" value="InterPro"/>
</dbReference>